<dbReference type="InterPro" id="IPR036249">
    <property type="entry name" value="Thioredoxin-like_sf"/>
</dbReference>
<keyword evidence="2 5" id="KW-0808">Transferase</keyword>
<evidence type="ECO:0000256" key="2">
    <source>
        <dbReference type="ARBA" id="ARBA00022679"/>
    </source>
</evidence>
<dbReference type="PANTHER" id="PTHR44051:SF19">
    <property type="entry name" value="DISULFIDE-BOND OXIDOREDUCTASE YFCG"/>
    <property type="match status" value="1"/>
</dbReference>
<dbReference type="Pfam" id="PF02798">
    <property type="entry name" value="GST_N"/>
    <property type="match status" value="1"/>
</dbReference>
<dbReference type="Gene3D" id="1.20.1050.10">
    <property type="match status" value="1"/>
</dbReference>
<dbReference type="AlphaFoldDB" id="A0A1M5K474"/>
<comment type="similarity">
    <text evidence="1">Belongs to the GST superfamily.</text>
</comment>
<dbReference type="SFLD" id="SFLDG01150">
    <property type="entry name" value="Main.1:_Beta-like"/>
    <property type="match status" value="1"/>
</dbReference>
<dbReference type="InterPro" id="IPR004045">
    <property type="entry name" value="Glutathione_S-Trfase_N"/>
</dbReference>
<dbReference type="Gene3D" id="3.40.30.10">
    <property type="entry name" value="Glutaredoxin"/>
    <property type="match status" value="1"/>
</dbReference>
<dbReference type="CDD" id="cd03047">
    <property type="entry name" value="GST_N_2"/>
    <property type="match status" value="1"/>
</dbReference>
<evidence type="ECO:0000313" key="5">
    <source>
        <dbReference type="EMBL" id="SHG47578.1"/>
    </source>
</evidence>
<evidence type="ECO:0000259" key="3">
    <source>
        <dbReference type="PROSITE" id="PS50404"/>
    </source>
</evidence>
<evidence type="ECO:0000259" key="4">
    <source>
        <dbReference type="PROSITE" id="PS50405"/>
    </source>
</evidence>
<dbReference type="Proteomes" id="UP000189796">
    <property type="component" value="Chromosome I"/>
</dbReference>
<proteinExistence type="inferred from homology"/>
<dbReference type="RefSeq" id="WP_079600817.1">
    <property type="nucleotide sequence ID" value="NZ_LT670817.1"/>
</dbReference>
<dbReference type="SUPFAM" id="SSF52833">
    <property type="entry name" value="Thioredoxin-like"/>
    <property type="match status" value="1"/>
</dbReference>
<name>A0A1M5K474_9BRAD</name>
<dbReference type="SFLD" id="SFLDG00358">
    <property type="entry name" value="Main_(cytGST)"/>
    <property type="match status" value="1"/>
</dbReference>
<feature type="domain" description="GST C-terminal" evidence="4">
    <location>
        <begin position="86"/>
        <end position="206"/>
    </location>
</feature>
<accession>A0A1M5K474</accession>
<feature type="domain" description="GST N-terminal" evidence="3">
    <location>
        <begin position="1"/>
        <end position="81"/>
    </location>
</feature>
<dbReference type="FunFam" id="3.40.30.10:FF:000039">
    <property type="entry name" value="Glutathione S-transferase domain"/>
    <property type="match status" value="1"/>
</dbReference>
<dbReference type="PROSITE" id="PS50404">
    <property type="entry name" value="GST_NTER"/>
    <property type="match status" value="1"/>
</dbReference>
<evidence type="ECO:0000256" key="1">
    <source>
        <dbReference type="ARBA" id="ARBA00007409"/>
    </source>
</evidence>
<dbReference type="InterPro" id="IPR010987">
    <property type="entry name" value="Glutathione-S-Trfase_C-like"/>
</dbReference>
<dbReference type="OrthoDB" id="9810080at2"/>
<reference evidence="5 6" key="1">
    <citation type="submission" date="2016-11" db="EMBL/GenBank/DDBJ databases">
        <authorList>
            <person name="Jaros S."/>
            <person name="Januszkiewicz K."/>
            <person name="Wedrychowicz H."/>
        </authorList>
    </citation>
    <scope>NUCLEOTIDE SEQUENCE [LARGE SCALE GENOMIC DNA]</scope>
    <source>
        <strain evidence="5 6">GAS138</strain>
    </source>
</reference>
<dbReference type="GO" id="GO:0016740">
    <property type="term" value="F:transferase activity"/>
    <property type="evidence" value="ECO:0007669"/>
    <property type="project" value="UniProtKB-KW"/>
</dbReference>
<organism evidence="5 6">
    <name type="scientific">Bradyrhizobium erythrophlei</name>
    <dbReference type="NCBI Taxonomy" id="1437360"/>
    <lineage>
        <taxon>Bacteria</taxon>
        <taxon>Pseudomonadati</taxon>
        <taxon>Pseudomonadota</taxon>
        <taxon>Alphaproteobacteria</taxon>
        <taxon>Hyphomicrobiales</taxon>
        <taxon>Nitrobacteraceae</taxon>
        <taxon>Bradyrhizobium</taxon>
    </lineage>
</organism>
<dbReference type="SUPFAM" id="SSF47616">
    <property type="entry name" value="GST C-terminal domain-like"/>
    <property type="match status" value="1"/>
</dbReference>
<dbReference type="InterPro" id="IPR036282">
    <property type="entry name" value="Glutathione-S-Trfase_C_sf"/>
</dbReference>
<dbReference type="SFLD" id="SFLDS00019">
    <property type="entry name" value="Glutathione_Transferase_(cytos"/>
    <property type="match status" value="1"/>
</dbReference>
<dbReference type="InterPro" id="IPR040079">
    <property type="entry name" value="Glutathione_S-Trfase"/>
</dbReference>
<evidence type="ECO:0000313" key="6">
    <source>
        <dbReference type="Proteomes" id="UP000189796"/>
    </source>
</evidence>
<dbReference type="EMBL" id="LT670817">
    <property type="protein sequence ID" value="SHG47578.1"/>
    <property type="molecule type" value="Genomic_DNA"/>
</dbReference>
<sequence>MLRIWGRTNSINVQKVLWCCHELDLDYERIDAGNNFGVTDTPEYISMNPNRLIPTIDDGDIQLWESNVIVRYLAQKHSDGRLCPADIATRFDAERWMDWQATVFWPALRPLFIALIRAPPSQRDAAVISKGESLSLSALRILDARLSDRTFLAGDAFSMGDIPAAATVHRWYALDIHHPDLPNVLRWYDLMKERSPFRRIVMTPMS</sequence>
<dbReference type="PANTHER" id="PTHR44051">
    <property type="entry name" value="GLUTATHIONE S-TRANSFERASE-RELATED"/>
    <property type="match status" value="1"/>
</dbReference>
<protein>
    <submittedName>
        <fullName evidence="5">Glutathione S-transferase</fullName>
    </submittedName>
</protein>
<gene>
    <name evidence="5" type="ORF">SAMN05443248_1675</name>
</gene>
<dbReference type="Pfam" id="PF13410">
    <property type="entry name" value="GST_C_2"/>
    <property type="match status" value="1"/>
</dbReference>
<dbReference type="PROSITE" id="PS50405">
    <property type="entry name" value="GST_CTER"/>
    <property type="match status" value="1"/>
</dbReference>